<proteinExistence type="predicted"/>
<evidence type="ECO:0000313" key="4">
    <source>
        <dbReference type="Proteomes" id="UP000584867"/>
    </source>
</evidence>
<comment type="caution">
    <text evidence="3">The sequence shown here is derived from an EMBL/GenBank/DDBJ whole genome shotgun (WGS) entry which is preliminary data.</text>
</comment>
<organism evidence="3 4">
    <name type="scientific">Granulicella mallensis</name>
    <dbReference type="NCBI Taxonomy" id="940614"/>
    <lineage>
        <taxon>Bacteria</taxon>
        <taxon>Pseudomonadati</taxon>
        <taxon>Acidobacteriota</taxon>
        <taxon>Terriglobia</taxon>
        <taxon>Terriglobales</taxon>
        <taxon>Acidobacteriaceae</taxon>
        <taxon>Granulicella</taxon>
    </lineage>
</organism>
<feature type="chain" id="PRO_5031318017" description="DUF7482 domain-containing protein" evidence="1">
    <location>
        <begin position="51"/>
        <end position="419"/>
    </location>
</feature>
<evidence type="ECO:0000313" key="3">
    <source>
        <dbReference type="EMBL" id="MBB5066238.1"/>
    </source>
</evidence>
<reference evidence="3 4" key="1">
    <citation type="submission" date="2020-08" db="EMBL/GenBank/DDBJ databases">
        <title>Genomic Encyclopedia of Type Strains, Phase IV (KMG-V): Genome sequencing to study the core and pangenomes of soil and plant-associated prokaryotes.</title>
        <authorList>
            <person name="Whitman W."/>
        </authorList>
    </citation>
    <scope>NUCLEOTIDE SEQUENCE [LARGE SCALE GENOMIC DNA]</scope>
    <source>
        <strain evidence="3 4">X5P3</strain>
    </source>
</reference>
<accession>A0A7W7ZUZ8</accession>
<dbReference type="EMBL" id="JACHIO010000025">
    <property type="protein sequence ID" value="MBB5066238.1"/>
    <property type="molecule type" value="Genomic_DNA"/>
</dbReference>
<evidence type="ECO:0000259" key="2">
    <source>
        <dbReference type="Pfam" id="PF24298"/>
    </source>
</evidence>
<gene>
    <name evidence="3" type="ORF">HDF15_004614</name>
</gene>
<feature type="signal peptide" evidence="1">
    <location>
        <begin position="1"/>
        <end position="50"/>
    </location>
</feature>
<dbReference type="RefSeq" id="WP_184259598.1">
    <property type="nucleotide sequence ID" value="NZ_JACHIO010000025.1"/>
</dbReference>
<protein>
    <recommendedName>
        <fullName evidence="2">DUF7482 domain-containing protein</fullName>
    </recommendedName>
</protein>
<keyword evidence="1" id="KW-0732">Signal</keyword>
<name>A0A7W7ZUZ8_9BACT</name>
<evidence type="ECO:0000256" key="1">
    <source>
        <dbReference type="SAM" id="SignalP"/>
    </source>
</evidence>
<feature type="domain" description="DUF7482" evidence="2">
    <location>
        <begin position="98"/>
        <end position="152"/>
    </location>
</feature>
<dbReference type="AlphaFoldDB" id="A0A7W7ZUZ8"/>
<dbReference type="Proteomes" id="UP000584867">
    <property type="component" value="Unassembled WGS sequence"/>
</dbReference>
<dbReference type="Pfam" id="PF24298">
    <property type="entry name" value="DUF7482"/>
    <property type="match status" value="1"/>
</dbReference>
<sequence length="419" mass="44696">MNDQCDSLIAVQLRHSPYEENGLTRRKVMKMYSKSILLLLALCAPAVVLAQTSSEATALSKFEARESHRPAYSPDAPSKFKLSDHVFVQSALAVDFTYRKANVTLPLFRGMDPSGESVYYILTDASDFAFAKAMGINYAPKLRKAAGSPGAQTATIKDGLITFKGKVDFSPVYKVVPGSPNPFPPAVAEPGAVADADWSSIVVLPSGIVINAQIVDNKTGTHDRLVSIDIKHRTVTLSILDGVQGGKQYFYHLVTDASDSLPAVLEKGVFAPRLAMLPAFGKSEPTDNSALLGFSPNANGVTKLDSGQEQGFAASLSNGGIDPINVFPLGPDNDNSSESNNYSPLWDAHVSAWTPKAIQEGKVHRILSMDEQKQLIADGYLTSGTGDDSSPSNAFVGGLHPSGLIINCPVIAHPELPAR</sequence>
<dbReference type="InterPro" id="IPR055905">
    <property type="entry name" value="DUF7482"/>
</dbReference>